<evidence type="ECO:0000259" key="2">
    <source>
        <dbReference type="SMART" id="SM00822"/>
    </source>
</evidence>
<dbReference type="PRINTS" id="PR00081">
    <property type="entry name" value="GDHRDH"/>
</dbReference>
<dbReference type="SMART" id="SM00822">
    <property type="entry name" value="PKS_KR"/>
    <property type="match status" value="1"/>
</dbReference>
<comment type="similarity">
    <text evidence="1">Belongs to the short-chain dehydrogenases/reductases (SDR) family.</text>
</comment>
<dbReference type="Gene3D" id="3.40.50.720">
    <property type="entry name" value="NAD(P)-binding Rossmann-like Domain"/>
    <property type="match status" value="1"/>
</dbReference>
<gene>
    <name evidence="3" type="ORF">PQR66_15310</name>
</gene>
<dbReference type="PROSITE" id="PS00061">
    <property type="entry name" value="ADH_SHORT"/>
    <property type="match status" value="1"/>
</dbReference>
<dbReference type="InterPro" id="IPR020904">
    <property type="entry name" value="Sc_DH/Rdtase_CS"/>
</dbReference>
<dbReference type="NCBIfam" id="NF009466">
    <property type="entry name" value="PRK12826.1-2"/>
    <property type="match status" value="1"/>
</dbReference>
<dbReference type="InterPro" id="IPR050259">
    <property type="entry name" value="SDR"/>
</dbReference>
<name>A0ABW8ZMF2_9BURK</name>
<evidence type="ECO:0000256" key="1">
    <source>
        <dbReference type="ARBA" id="ARBA00006484"/>
    </source>
</evidence>
<dbReference type="Pfam" id="PF13561">
    <property type="entry name" value="adh_short_C2"/>
    <property type="match status" value="1"/>
</dbReference>
<dbReference type="InterPro" id="IPR002347">
    <property type="entry name" value="SDR_fam"/>
</dbReference>
<evidence type="ECO:0000313" key="3">
    <source>
        <dbReference type="EMBL" id="MFL9884409.1"/>
    </source>
</evidence>
<dbReference type="RefSeq" id="WP_408332798.1">
    <property type="nucleotide sequence ID" value="NZ_JAQQFH010000032.1"/>
</dbReference>
<dbReference type="PRINTS" id="PR00080">
    <property type="entry name" value="SDRFAMILY"/>
</dbReference>
<dbReference type="InterPro" id="IPR057326">
    <property type="entry name" value="KR_dom"/>
</dbReference>
<feature type="domain" description="Ketoreductase" evidence="2">
    <location>
        <begin position="8"/>
        <end position="191"/>
    </location>
</feature>
<dbReference type="Proteomes" id="UP001629249">
    <property type="component" value="Unassembled WGS sequence"/>
</dbReference>
<evidence type="ECO:0000313" key="4">
    <source>
        <dbReference type="Proteomes" id="UP001629249"/>
    </source>
</evidence>
<keyword evidence="4" id="KW-1185">Reference proteome</keyword>
<dbReference type="PANTHER" id="PTHR42879">
    <property type="entry name" value="3-OXOACYL-(ACYL-CARRIER-PROTEIN) REDUCTASE"/>
    <property type="match status" value="1"/>
</dbReference>
<sequence length="248" mass="26906">MNEAKQQPWVLVTGGARGIGKELVVTLSQQYHVVFTWRHSENEAQQLIEFCRQQGRRVDGLQCDGADSDAVQSQARRLVDAQGAPHALINNAGITRDSVFLGMDTRDWLDVIDNNLNASFHWTRAFLPGMVDAGRGSVVMMSSVSGLKGNIGQTNYSATKAALIAFARSLALEVARFGVRVNAIAPGIIDTDMMRDMPEKARTALCKSVPMKRAGQVSEVSSMVAYLIGDQSRYITGQCMVVDGGLTA</sequence>
<dbReference type="SUPFAM" id="SSF51735">
    <property type="entry name" value="NAD(P)-binding Rossmann-fold domains"/>
    <property type="match status" value="1"/>
</dbReference>
<comment type="caution">
    <text evidence="3">The sequence shown here is derived from an EMBL/GenBank/DDBJ whole genome shotgun (WGS) entry which is preliminary data.</text>
</comment>
<reference evidence="3 4" key="1">
    <citation type="journal article" date="2024" name="Chem. Sci.">
        <title>Discovery of megapolipeptins by genome mining of a Burkholderiales bacteria collection.</title>
        <authorList>
            <person name="Paulo B.S."/>
            <person name="Recchia M.J.J."/>
            <person name="Lee S."/>
            <person name="Fergusson C.H."/>
            <person name="Romanowski S.B."/>
            <person name="Hernandez A."/>
            <person name="Krull N."/>
            <person name="Liu D.Y."/>
            <person name="Cavanagh H."/>
            <person name="Bos A."/>
            <person name="Gray C.A."/>
            <person name="Murphy B.T."/>
            <person name="Linington R.G."/>
            <person name="Eustaquio A.S."/>
        </authorList>
    </citation>
    <scope>NUCLEOTIDE SEQUENCE [LARGE SCALE GENOMIC DNA]</scope>
    <source>
        <strain evidence="3 4">RL16-012-BIC-B</strain>
    </source>
</reference>
<proteinExistence type="inferred from homology"/>
<accession>A0ABW8ZMF2</accession>
<organism evidence="3 4">
    <name type="scientific">Paraburkholderia agricolaris</name>
    <dbReference type="NCBI Taxonomy" id="2152888"/>
    <lineage>
        <taxon>Bacteria</taxon>
        <taxon>Pseudomonadati</taxon>
        <taxon>Pseudomonadota</taxon>
        <taxon>Betaproteobacteria</taxon>
        <taxon>Burkholderiales</taxon>
        <taxon>Burkholderiaceae</taxon>
        <taxon>Paraburkholderia</taxon>
    </lineage>
</organism>
<dbReference type="InterPro" id="IPR036291">
    <property type="entry name" value="NAD(P)-bd_dom_sf"/>
</dbReference>
<protein>
    <submittedName>
        <fullName evidence="3">SDR family NAD(P)-dependent oxidoreductase</fullName>
    </submittedName>
</protein>
<dbReference type="PANTHER" id="PTHR42879:SF2">
    <property type="entry name" value="3-OXOACYL-[ACYL-CARRIER-PROTEIN] REDUCTASE FABG"/>
    <property type="match status" value="1"/>
</dbReference>
<dbReference type="EMBL" id="JAQQFN010000010">
    <property type="protein sequence ID" value="MFL9884409.1"/>
    <property type="molecule type" value="Genomic_DNA"/>
</dbReference>